<protein>
    <submittedName>
        <fullName evidence="1">TerB family tellurite resistance protein</fullName>
    </submittedName>
</protein>
<dbReference type="Proteomes" id="UP000805085">
    <property type="component" value="Unassembled WGS sequence"/>
</dbReference>
<dbReference type="Gene3D" id="1.10.3680.10">
    <property type="entry name" value="TerB-like"/>
    <property type="match status" value="1"/>
</dbReference>
<evidence type="ECO:0000313" key="1">
    <source>
        <dbReference type="EMBL" id="NRD24450.1"/>
    </source>
</evidence>
<reference evidence="1 2" key="1">
    <citation type="journal article" date="2015" name="Int. J. Syst. Evol. Microbiol.">
        <title>Winogradskyella litoriviva sp. nov., isolated from coastal seawater.</title>
        <authorList>
            <person name="Nedashkovskaya O.I."/>
            <person name="Kukhlevskiy A.D."/>
            <person name="Zhukova N.V."/>
            <person name="Kim S.J."/>
            <person name="Rhee S.K."/>
            <person name="Mikhailov V.V."/>
        </authorList>
    </citation>
    <scope>NUCLEOTIDE SEQUENCE [LARGE SCALE GENOMIC DNA]</scope>
    <source>
        <strain evidence="1 2">KMM6491</strain>
    </source>
</reference>
<comment type="caution">
    <text evidence="1">The sequence shown here is derived from an EMBL/GenBank/DDBJ whole genome shotgun (WGS) entry which is preliminary data.</text>
</comment>
<gene>
    <name evidence="1" type="ORF">HNV10_14420</name>
</gene>
<sequence>MSISDLYDSGFRKRNTDHFAAIVRVAMSDGVITDSEKEFIDRLARNLDVTEADYKAILKDHGSHPINPPVSYDHRLERLYDLTRMVWADGVKEDAQEKLLHKFCVGLGFHAVNVKYIADKALELVKNEVSLDEFIYGIKNMNQ</sequence>
<evidence type="ECO:0000313" key="2">
    <source>
        <dbReference type="Proteomes" id="UP000805085"/>
    </source>
</evidence>
<proteinExistence type="predicted"/>
<accession>A0ABX2E7Q4</accession>
<dbReference type="SUPFAM" id="SSF158682">
    <property type="entry name" value="TerB-like"/>
    <property type="match status" value="1"/>
</dbReference>
<name>A0ABX2E7Q4_9FLAO</name>
<dbReference type="EMBL" id="JABRWQ010000006">
    <property type="protein sequence ID" value="NRD24450.1"/>
    <property type="molecule type" value="Genomic_DNA"/>
</dbReference>
<dbReference type="InterPro" id="IPR029024">
    <property type="entry name" value="TerB-like"/>
</dbReference>
<dbReference type="CDD" id="cd07177">
    <property type="entry name" value="terB_like"/>
    <property type="match status" value="1"/>
</dbReference>
<keyword evidence="2" id="KW-1185">Reference proteome</keyword>
<dbReference type="RefSeq" id="WP_173302100.1">
    <property type="nucleotide sequence ID" value="NZ_JABRWQ010000006.1"/>
</dbReference>
<organism evidence="1 2">
    <name type="scientific">Winogradskyella litoriviva</name>
    <dbReference type="NCBI Taxonomy" id="1220182"/>
    <lineage>
        <taxon>Bacteria</taxon>
        <taxon>Pseudomonadati</taxon>
        <taxon>Bacteroidota</taxon>
        <taxon>Flavobacteriia</taxon>
        <taxon>Flavobacteriales</taxon>
        <taxon>Flavobacteriaceae</taxon>
        <taxon>Winogradskyella</taxon>
    </lineage>
</organism>